<dbReference type="AlphaFoldDB" id="A0AA38TJQ0"/>
<dbReference type="InterPro" id="IPR001810">
    <property type="entry name" value="F-box_dom"/>
</dbReference>
<dbReference type="PANTHER" id="PTHR31672">
    <property type="entry name" value="BNACNNG10540D PROTEIN"/>
    <property type="match status" value="1"/>
</dbReference>
<reference evidence="2" key="1">
    <citation type="submission" date="2023-03" db="EMBL/GenBank/DDBJ databases">
        <title>Chromosome-scale reference genome and RAD-based genetic map of yellow starthistle (Centaurea solstitialis) reveal putative structural variation and QTLs associated with invader traits.</title>
        <authorList>
            <person name="Reatini B."/>
            <person name="Cang F.A."/>
            <person name="Jiang Q."/>
            <person name="Mckibben M.T.W."/>
            <person name="Barker M.S."/>
            <person name="Rieseberg L.H."/>
            <person name="Dlugosch K.M."/>
        </authorList>
    </citation>
    <scope>NUCLEOTIDE SEQUENCE</scope>
    <source>
        <strain evidence="2">CAN-66</strain>
        <tissue evidence="2">Leaf</tissue>
    </source>
</reference>
<dbReference type="PROSITE" id="PS50181">
    <property type="entry name" value="FBOX"/>
    <property type="match status" value="1"/>
</dbReference>
<evidence type="ECO:0000313" key="2">
    <source>
        <dbReference type="EMBL" id="KAJ9551768.1"/>
    </source>
</evidence>
<dbReference type="Gene3D" id="1.20.1280.50">
    <property type="match status" value="1"/>
</dbReference>
<dbReference type="SUPFAM" id="SSF81383">
    <property type="entry name" value="F-box domain"/>
    <property type="match status" value="1"/>
</dbReference>
<proteinExistence type="predicted"/>
<dbReference type="EMBL" id="JARYMX010000004">
    <property type="protein sequence ID" value="KAJ9551768.1"/>
    <property type="molecule type" value="Genomic_DNA"/>
</dbReference>
<evidence type="ECO:0000259" key="1">
    <source>
        <dbReference type="PROSITE" id="PS50181"/>
    </source>
</evidence>
<dbReference type="CDD" id="cd22157">
    <property type="entry name" value="F-box_AtFBW1-like"/>
    <property type="match status" value="1"/>
</dbReference>
<comment type="caution">
    <text evidence="2">The sequence shown here is derived from an EMBL/GenBank/DDBJ whole genome shotgun (WGS) entry which is preliminary data.</text>
</comment>
<keyword evidence="3" id="KW-1185">Reference proteome</keyword>
<evidence type="ECO:0000313" key="3">
    <source>
        <dbReference type="Proteomes" id="UP001172457"/>
    </source>
</evidence>
<dbReference type="Proteomes" id="UP001172457">
    <property type="component" value="Chromosome 4"/>
</dbReference>
<name>A0AA38TJQ0_9ASTR</name>
<dbReference type="InterPro" id="IPR050796">
    <property type="entry name" value="SCF_F-box_component"/>
</dbReference>
<dbReference type="Pfam" id="PF12937">
    <property type="entry name" value="F-box-like"/>
    <property type="match status" value="1"/>
</dbReference>
<organism evidence="2 3">
    <name type="scientific">Centaurea solstitialis</name>
    <name type="common">yellow star-thistle</name>
    <dbReference type="NCBI Taxonomy" id="347529"/>
    <lineage>
        <taxon>Eukaryota</taxon>
        <taxon>Viridiplantae</taxon>
        <taxon>Streptophyta</taxon>
        <taxon>Embryophyta</taxon>
        <taxon>Tracheophyta</taxon>
        <taxon>Spermatophyta</taxon>
        <taxon>Magnoliopsida</taxon>
        <taxon>eudicotyledons</taxon>
        <taxon>Gunneridae</taxon>
        <taxon>Pentapetalae</taxon>
        <taxon>asterids</taxon>
        <taxon>campanulids</taxon>
        <taxon>Asterales</taxon>
        <taxon>Asteraceae</taxon>
        <taxon>Carduoideae</taxon>
        <taxon>Cardueae</taxon>
        <taxon>Centaureinae</taxon>
        <taxon>Centaurea</taxon>
    </lineage>
</organism>
<feature type="domain" description="F-box" evidence="1">
    <location>
        <begin position="31"/>
        <end position="76"/>
    </location>
</feature>
<dbReference type="SMART" id="SM00256">
    <property type="entry name" value="FBOX"/>
    <property type="match status" value="1"/>
</dbReference>
<dbReference type="InterPro" id="IPR036047">
    <property type="entry name" value="F-box-like_dom_sf"/>
</dbReference>
<protein>
    <recommendedName>
        <fullName evidence="1">F-box domain-containing protein</fullName>
    </recommendedName>
</protein>
<sequence>MMVHQQTTEEIDIFISEKIKPNFVWFRTLIDPLWKDLPEELMIDILSRLTVKTVIHCKLVCKKWRDLILDSSFVNLHLSKSPTVPIPGHHVIPLLLLFLTVRQPKVLMVAAMNDGQWTVVVEAIEEIIVVEVEEANGGGVVVEVVILVEEVVEVANGVGVGVGGDRWCGGGCRGDRWCSWPTVVVEVAMFGEEVVVQEMVEVVCGGYR</sequence>
<accession>A0AA38TJQ0</accession>
<gene>
    <name evidence="2" type="ORF">OSB04_015813</name>
</gene>
<dbReference type="PANTHER" id="PTHR31672:SF13">
    <property type="entry name" value="F-BOX PROTEIN CPR30-LIKE"/>
    <property type="match status" value="1"/>
</dbReference>